<name>A0A1L7CQI7_9CORY</name>
<dbReference type="InterPro" id="IPR046825">
    <property type="entry name" value="PDH_C"/>
</dbReference>
<feature type="domain" description="Prephenate/arogenate dehydrogenase" evidence="3">
    <location>
        <begin position="8"/>
        <end position="342"/>
    </location>
</feature>
<evidence type="ECO:0000256" key="2">
    <source>
        <dbReference type="ARBA" id="ARBA00023002"/>
    </source>
</evidence>
<dbReference type="InterPro" id="IPR008927">
    <property type="entry name" value="6-PGluconate_DH-like_C_sf"/>
</dbReference>
<dbReference type="STRING" id="1437875.CFRA_00895"/>
<dbReference type="PROSITE" id="PS51176">
    <property type="entry name" value="PDH_ADH"/>
    <property type="match status" value="1"/>
</dbReference>
<dbReference type="GO" id="GO:0006571">
    <property type="term" value="P:tyrosine biosynthetic process"/>
    <property type="evidence" value="ECO:0007669"/>
    <property type="project" value="InterPro"/>
</dbReference>
<organism evidence="4 5">
    <name type="scientific">Corynebacterium frankenforstense DSM 45800</name>
    <dbReference type="NCBI Taxonomy" id="1437875"/>
    <lineage>
        <taxon>Bacteria</taxon>
        <taxon>Bacillati</taxon>
        <taxon>Actinomycetota</taxon>
        <taxon>Actinomycetes</taxon>
        <taxon>Mycobacteriales</taxon>
        <taxon>Corynebacteriaceae</taxon>
        <taxon>Corynebacterium</taxon>
    </lineage>
</organism>
<keyword evidence="2" id="KW-0560">Oxidoreductase</keyword>
<dbReference type="Gene3D" id="1.10.3660.10">
    <property type="entry name" value="6-phosphogluconate dehydrogenase C-terminal like domain"/>
    <property type="match status" value="1"/>
</dbReference>
<proteinExistence type="inferred from homology"/>
<keyword evidence="5" id="KW-1185">Reference proteome</keyword>
<dbReference type="Proteomes" id="UP000185434">
    <property type="component" value="Chromosome"/>
</dbReference>
<dbReference type="NCBIfam" id="NF005108">
    <property type="entry name" value="PRK06545.1-6"/>
    <property type="match status" value="1"/>
</dbReference>
<dbReference type="KEGG" id="cfk:CFRA_00895"/>
<dbReference type="InterPro" id="IPR003099">
    <property type="entry name" value="Prephen_DH"/>
</dbReference>
<dbReference type="OrthoDB" id="9802008at2"/>
<gene>
    <name evidence="4" type="ORF">CFRA_00895</name>
</gene>
<evidence type="ECO:0000313" key="5">
    <source>
        <dbReference type="Proteomes" id="UP000185434"/>
    </source>
</evidence>
<dbReference type="Pfam" id="PF02153">
    <property type="entry name" value="PDH_N"/>
    <property type="match status" value="1"/>
</dbReference>
<dbReference type="InterPro" id="IPR036291">
    <property type="entry name" value="NAD(P)-bd_dom_sf"/>
</dbReference>
<dbReference type="SUPFAM" id="SSF51735">
    <property type="entry name" value="NAD(P)-binding Rossmann-fold domains"/>
    <property type="match status" value="1"/>
</dbReference>
<protein>
    <submittedName>
        <fullName evidence="4">Prephenate dehydrogenase</fullName>
    </submittedName>
</protein>
<evidence type="ECO:0000259" key="3">
    <source>
        <dbReference type="PROSITE" id="PS51176"/>
    </source>
</evidence>
<accession>A0A1L7CQI7</accession>
<dbReference type="PANTHER" id="PTHR21363">
    <property type="entry name" value="PREPHENATE DEHYDROGENASE"/>
    <property type="match status" value="1"/>
</dbReference>
<dbReference type="GO" id="GO:0070403">
    <property type="term" value="F:NAD+ binding"/>
    <property type="evidence" value="ECO:0007669"/>
    <property type="project" value="InterPro"/>
</dbReference>
<dbReference type="PANTHER" id="PTHR21363:SF0">
    <property type="entry name" value="PREPHENATE DEHYDROGENASE [NADP(+)]"/>
    <property type="match status" value="1"/>
</dbReference>
<dbReference type="GO" id="GO:0008977">
    <property type="term" value="F:prephenate dehydrogenase (NAD+) activity"/>
    <property type="evidence" value="ECO:0007669"/>
    <property type="project" value="InterPro"/>
</dbReference>
<comment type="similarity">
    <text evidence="1">Belongs to the prephenate/arogenate dehydrogenase family.</text>
</comment>
<dbReference type="Gene3D" id="3.40.50.720">
    <property type="entry name" value="NAD(P)-binding Rossmann-like Domain"/>
    <property type="match status" value="1"/>
</dbReference>
<dbReference type="GO" id="GO:0004665">
    <property type="term" value="F:prephenate dehydrogenase (NADP+) activity"/>
    <property type="evidence" value="ECO:0007669"/>
    <property type="project" value="InterPro"/>
</dbReference>
<evidence type="ECO:0000313" key="4">
    <source>
        <dbReference type="EMBL" id="APT88087.1"/>
    </source>
</evidence>
<dbReference type="InterPro" id="IPR046826">
    <property type="entry name" value="PDH_N"/>
</dbReference>
<dbReference type="SUPFAM" id="SSF48179">
    <property type="entry name" value="6-phosphogluconate dehydrogenase C-terminal domain-like"/>
    <property type="match status" value="1"/>
</dbReference>
<dbReference type="Pfam" id="PF20463">
    <property type="entry name" value="PDH_C"/>
    <property type="match status" value="1"/>
</dbReference>
<dbReference type="AlphaFoldDB" id="A0A1L7CQI7"/>
<dbReference type="EMBL" id="CP009247">
    <property type="protein sequence ID" value="APT88087.1"/>
    <property type="molecule type" value="Genomic_DNA"/>
</dbReference>
<sequence length="373" mass="37601">MSSQRISRPVCILGLGLIGGSLLRDLVAAGETAYGYNRSPDAVEEAKKEGFDVTSSLSDVLSRAQGDDALVVVATPMGAVGAMLDAIAEFAPDCGFTDVVSVKGAVLEAVRERGMAERYVGSHPMAGTAESGWAASHEGLFRGAAWVIGFDLACGDAGSGAAGAGTAAGAGASGAGAGAAAGASGAGAAEVPASWVELWKDVATLAGVVHAEVVPARVGVHDAAVARISHMPHVLAEALAVVGDQGGALAHSLAAGSFRDATRVAGSEPALVRAMCETNAAAVVDVLDEVIELLNEARESLSRPEPDIAELADAGHSARIRFKAREASGARGGESVSPVPVSSRPVLRVRPGEGEWVQVLIQAESLGARVEVF</sequence>
<dbReference type="RefSeq" id="WP_075663055.1">
    <property type="nucleotide sequence ID" value="NZ_CP009247.1"/>
</dbReference>
<reference evidence="4 5" key="1">
    <citation type="submission" date="2014-08" db="EMBL/GenBank/DDBJ databases">
        <title>Complete genome sequence of Corynebacterium frankenforstense ST18(T) (=DSM 45800(T)), isolated from raw cow milk.</title>
        <authorList>
            <person name="Ruckert C."/>
            <person name="Albersmeier A."/>
            <person name="Winkler A."/>
            <person name="Lipski A."/>
            <person name="Kalinowski J."/>
        </authorList>
    </citation>
    <scope>NUCLEOTIDE SEQUENCE [LARGE SCALE GENOMIC DNA]</scope>
    <source>
        <strain evidence="4 5">ST18</strain>
    </source>
</reference>
<dbReference type="InterPro" id="IPR050812">
    <property type="entry name" value="Preph/Arog_dehydrog"/>
</dbReference>
<evidence type="ECO:0000256" key="1">
    <source>
        <dbReference type="ARBA" id="ARBA00007964"/>
    </source>
</evidence>